<dbReference type="GeneID" id="20824144"/>
<dbReference type="EMBL" id="GL891303">
    <property type="protein sequence ID" value="EGO59787.1"/>
    <property type="molecule type" value="Genomic_DNA"/>
</dbReference>
<dbReference type="Proteomes" id="UP000008065">
    <property type="component" value="Unassembled WGS sequence"/>
</dbReference>
<reference evidence="3" key="1">
    <citation type="journal article" date="2011" name="Genetics">
        <title>Massive changes in genome architecture accompany the transition to self-fertility in the filamentous fungus Neurospora tetrasperma.</title>
        <authorList>
            <person name="Ellison C.E."/>
            <person name="Stajich J.E."/>
            <person name="Jacobson D.J."/>
            <person name="Natvig D.O."/>
            <person name="Lapidus A."/>
            <person name="Foster B."/>
            <person name="Aerts A."/>
            <person name="Riley R."/>
            <person name="Lindquist E.A."/>
            <person name="Grigoriev I.V."/>
            <person name="Taylor J.W."/>
        </authorList>
    </citation>
    <scope>NUCLEOTIDE SEQUENCE [LARGE SCALE GENOMIC DNA]</scope>
    <source>
        <strain evidence="3">FGSC 2508 / P0657</strain>
    </source>
</reference>
<dbReference type="KEGG" id="nte:NEUTE1DRAFT121528"/>
<feature type="region of interest" description="Disordered" evidence="1">
    <location>
        <begin position="1"/>
        <end position="106"/>
    </location>
</feature>
<feature type="compositionally biased region" description="Polar residues" evidence="1">
    <location>
        <begin position="95"/>
        <end position="106"/>
    </location>
</feature>
<evidence type="ECO:0000256" key="1">
    <source>
        <dbReference type="SAM" id="MobiDB-lite"/>
    </source>
</evidence>
<evidence type="ECO:0000313" key="3">
    <source>
        <dbReference type="Proteomes" id="UP000008065"/>
    </source>
</evidence>
<organism evidence="2 3">
    <name type="scientific">Neurospora tetrasperma (strain FGSC 2508 / ATCC MYA-4615 / P0657)</name>
    <dbReference type="NCBI Taxonomy" id="510951"/>
    <lineage>
        <taxon>Eukaryota</taxon>
        <taxon>Fungi</taxon>
        <taxon>Dikarya</taxon>
        <taxon>Ascomycota</taxon>
        <taxon>Pezizomycotina</taxon>
        <taxon>Sordariomycetes</taxon>
        <taxon>Sordariomycetidae</taxon>
        <taxon>Sordariales</taxon>
        <taxon>Sordariaceae</taxon>
        <taxon>Neurospora</taxon>
    </lineage>
</organism>
<proteinExistence type="predicted"/>
<dbReference type="AlphaFoldDB" id="F8MID3"/>
<dbReference type="VEuPathDB" id="FungiDB:NEUTE1DRAFT_121528"/>
<sequence length="106" mass="11932">MFCGLPIPFRSRSGHNASTMEPREKNKLRKKQKKVQLASSDQFQYQGKPPKGPARACNSSRVPTAHKSFHNAQHGETPNDTENKERSNIAKPHSDQSQIQVSPLRL</sequence>
<keyword evidence="3" id="KW-1185">Reference proteome</keyword>
<dbReference type="HOGENOM" id="CLU_2073795_0_0_1"/>
<dbReference type="RefSeq" id="XP_009849990.1">
    <property type="nucleotide sequence ID" value="XM_009851688.1"/>
</dbReference>
<accession>F8MID3</accession>
<name>F8MID3_NEUT8</name>
<dbReference type="OrthoDB" id="10383606at2759"/>
<feature type="compositionally biased region" description="Basic and acidic residues" evidence="1">
    <location>
        <begin position="81"/>
        <end position="94"/>
    </location>
</feature>
<feature type="compositionally biased region" description="Polar residues" evidence="1">
    <location>
        <begin position="70"/>
        <end position="80"/>
    </location>
</feature>
<protein>
    <submittedName>
        <fullName evidence="2">Uncharacterized protein</fullName>
    </submittedName>
</protein>
<gene>
    <name evidence="2" type="ORF">NEUTE1DRAFT_121528</name>
</gene>
<evidence type="ECO:0000313" key="2">
    <source>
        <dbReference type="EMBL" id="EGO59787.1"/>
    </source>
</evidence>